<reference evidence="5 6" key="1">
    <citation type="submission" date="2018-08" db="EMBL/GenBank/DDBJ databases">
        <authorList>
            <person name="Khan S.A."/>
        </authorList>
    </citation>
    <scope>NUCLEOTIDE SEQUENCE [LARGE SCALE GENOMIC DNA]</scope>
    <source>
        <strain evidence="5 6">GTF-13</strain>
    </source>
</reference>
<reference evidence="5 6" key="2">
    <citation type="submission" date="2018-12" db="EMBL/GenBank/DDBJ databases">
        <title>Simiduia agarivorans gen. nov., sp. nov., a marine, agarolytic bacterium isolated from shallow coastal water from Keelung, Taiwan.</title>
        <authorList>
            <person name="Shieh W.Y."/>
        </authorList>
    </citation>
    <scope>NUCLEOTIDE SEQUENCE [LARGE SCALE GENOMIC DNA]</scope>
    <source>
        <strain evidence="5 6">GTF-13</strain>
    </source>
</reference>
<evidence type="ECO:0000313" key="6">
    <source>
        <dbReference type="Proteomes" id="UP000280792"/>
    </source>
</evidence>
<dbReference type="Pfam" id="PF03976">
    <property type="entry name" value="PPK2"/>
    <property type="match status" value="1"/>
</dbReference>
<comment type="similarity">
    <text evidence="1">Belongs to the polyphosphate kinase 2 (PPK2) family. Class I subfamily.</text>
</comment>
<dbReference type="GO" id="GO:0008976">
    <property type="term" value="F:polyphosphate kinase activity"/>
    <property type="evidence" value="ECO:0007669"/>
    <property type="project" value="InterPro"/>
</dbReference>
<feature type="domain" description="Polyphosphate kinase-2-related" evidence="4">
    <location>
        <begin position="39"/>
        <end position="254"/>
    </location>
</feature>
<evidence type="ECO:0000256" key="3">
    <source>
        <dbReference type="ARBA" id="ARBA00022777"/>
    </source>
</evidence>
<dbReference type="RefSeq" id="WP_125014240.1">
    <property type="nucleotide sequence ID" value="NZ_QWEZ01000001.1"/>
</dbReference>
<dbReference type="EMBL" id="QWEZ01000001">
    <property type="protein sequence ID" value="RRJ83862.1"/>
    <property type="molecule type" value="Genomic_DNA"/>
</dbReference>
<dbReference type="Gene3D" id="3.40.50.300">
    <property type="entry name" value="P-loop containing nucleotide triphosphate hydrolases"/>
    <property type="match status" value="1"/>
</dbReference>
<organism evidence="5 6">
    <name type="scientific">Aestuariirhabdus litorea</name>
    <dbReference type="NCBI Taxonomy" id="2528527"/>
    <lineage>
        <taxon>Bacteria</taxon>
        <taxon>Pseudomonadati</taxon>
        <taxon>Pseudomonadota</taxon>
        <taxon>Gammaproteobacteria</taxon>
        <taxon>Oceanospirillales</taxon>
        <taxon>Aestuariirhabdaceae</taxon>
        <taxon>Aestuariirhabdus</taxon>
    </lineage>
</organism>
<sequence length="282" mass="32506">MIDLAYFTPPSQGELGLKAFDPGYTFNADRTVAIGETSVYNQEIIHWQEQLHAEGKQGLLLIYQAMDTAGKDSNIRTLFAGVNPQGLDIHSFNTAGKKELQYDILHRYHNAVPAKGSIGVFNRSYYEPLISHYAHNNEDPSLLSGWAKHLNNFESLLQDNNIRVIKFYLHISRTEYRRRLAKRLSNPQEHWKLTESDLLTHANWHNTIAAYQKVISQTHSSKSPWYIIPSNKQWFRDWLIGHIICKTLQQMRPRRPQVPPPYTLEDLDALAQALGQRSSSQR</sequence>
<dbReference type="PIRSF" id="PIRSF028756">
    <property type="entry name" value="PPK2_prd"/>
    <property type="match status" value="1"/>
</dbReference>
<dbReference type="SUPFAM" id="SSF52540">
    <property type="entry name" value="P-loop containing nucleoside triphosphate hydrolases"/>
    <property type="match status" value="1"/>
</dbReference>
<dbReference type="Proteomes" id="UP000280792">
    <property type="component" value="Unassembled WGS sequence"/>
</dbReference>
<comment type="caution">
    <text evidence="5">The sequence shown here is derived from an EMBL/GenBank/DDBJ whole genome shotgun (WGS) entry which is preliminary data.</text>
</comment>
<evidence type="ECO:0000313" key="5">
    <source>
        <dbReference type="EMBL" id="RRJ83862.1"/>
    </source>
</evidence>
<keyword evidence="2" id="KW-0808">Transferase</keyword>
<dbReference type="AlphaFoldDB" id="A0A3P3VM69"/>
<gene>
    <name evidence="5" type="ORF">D0544_01725</name>
</gene>
<accession>A0A3P3VM69</accession>
<evidence type="ECO:0000256" key="2">
    <source>
        <dbReference type="ARBA" id="ARBA00022679"/>
    </source>
</evidence>
<evidence type="ECO:0000256" key="1">
    <source>
        <dbReference type="ARBA" id="ARBA00009924"/>
    </source>
</evidence>
<dbReference type="InterPro" id="IPR022488">
    <property type="entry name" value="PPK2-related"/>
</dbReference>
<keyword evidence="6" id="KW-1185">Reference proteome</keyword>
<dbReference type="PANTHER" id="PTHR34383">
    <property type="entry name" value="POLYPHOSPHATE:AMP PHOSPHOTRANSFERASE-RELATED"/>
    <property type="match status" value="1"/>
</dbReference>
<evidence type="ECO:0000259" key="4">
    <source>
        <dbReference type="Pfam" id="PF03976"/>
    </source>
</evidence>
<proteinExistence type="inferred from homology"/>
<dbReference type="InterPro" id="IPR027417">
    <property type="entry name" value="P-loop_NTPase"/>
</dbReference>
<name>A0A3P3VM69_9GAMM</name>
<dbReference type="InterPro" id="IPR016898">
    <property type="entry name" value="Polyphosphate_phosphotransfera"/>
</dbReference>
<dbReference type="PANTHER" id="PTHR34383:SF3">
    <property type="entry name" value="POLYPHOSPHATE:AMP PHOSPHOTRANSFERASE"/>
    <property type="match status" value="1"/>
</dbReference>
<protein>
    <submittedName>
        <fullName evidence="5">Polyphosphate kinase 2 family protein</fullName>
    </submittedName>
</protein>
<keyword evidence="3 5" id="KW-0418">Kinase</keyword>